<evidence type="ECO:0000313" key="11">
    <source>
        <dbReference type="EMBL" id="WDR01175.1"/>
    </source>
</evidence>
<dbReference type="EMBL" id="CP118246">
    <property type="protein sequence ID" value="WDR01175.1"/>
    <property type="molecule type" value="Genomic_DNA"/>
</dbReference>
<feature type="binding site" evidence="9">
    <location>
        <position position="205"/>
    </location>
    <ligand>
        <name>ATP</name>
        <dbReference type="ChEBI" id="CHEBI:30616"/>
    </ligand>
</feature>
<feature type="binding site" evidence="9">
    <location>
        <position position="38"/>
    </location>
    <ligand>
        <name>substrate</name>
    </ligand>
</feature>
<accession>A0ABY7YIT4</accession>
<feature type="binding site" evidence="9">
    <location>
        <position position="122"/>
    </location>
    <ligand>
        <name>substrate</name>
    </ligand>
</feature>
<keyword evidence="5 9" id="KW-0808">Transferase</keyword>
<evidence type="ECO:0000256" key="4">
    <source>
        <dbReference type="ARBA" id="ARBA00013061"/>
    </source>
</evidence>
<keyword evidence="9" id="KW-0963">Cytoplasm</keyword>
<dbReference type="PANTHER" id="PTHR11406:SF23">
    <property type="entry name" value="PHOSPHOGLYCERATE KINASE 1, CHLOROPLASTIC-RELATED"/>
    <property type="match status" value="1"/>
</dbReference>
<evidence type="ECO:0000313" key="12">
    <source>
        <dbReference type="Proteomes" id="UP001220530"/>
    </source>
</evidence>
<dbReference type="Gene3D" id="3.40.50.1260">
    <property type="entry name" value="Phosphoglycerate kinase, N-terminal domain"/>
    <property type="match status" value="2"/>
</dbReference>
<comment type="subunit">
    <text evidence="3 9">Monomer.</text>
</comment>
<evidence type="ECO:0000256" key="9">
    <source>
        <dbReference type="HAMAP-Rule" id="MF_00145"/>
    </source>
</evidence>
<feature type="binding site" evidence="9">
    <location>
        <begin position="23"/>
        <end position="25"/>
    </location>
    <ligand>
        <name>substrate</name>
    </ligand>
</feature>
<feature type="binding site" evidence="9">
    <location>
        <begin position="357"/>
        <end position="360"/>
    </location>
    <ligand>
        <name>ATP</name>
        <dbReference type="ChEBI" id="CHEBI:30616"/>
    </ligand>
</feature>
<comment type="subcellular location">
    <subcellularLocation>
        <location evidence="9">Cytoplasm</location>
    </subcellularLocation>
</comment>
<reference evidence="11 12" key="1">
    <citation type="submission" date="2023-02" db="EMBL/GenBank/DDBJ databases">
        <title>Devosia algicola sp. nov., isolated from the phycosphere of marine algae.</title>
        <authorList>
            <person name="Kim J.M."/>
            <person name="Lee J.K."/>
            <person name="Choi B.J."/>
            <person name="Bayburt H."/>
            <person name="Jeon C.O."/>
        </authorList>
    </citation>
    <scope>NUCLEOTIDE SEQUENCE [LARGE SCALE GENOMIC DNA]</scope>
    <source>
        <strain evidence="11 12">G20-9</strain>
    </source>
</reference>
<dbReference type="PRINTS" id="PR00477">
    <property type="entry name" value="PHGLYCKINASE"/>
</dbReference>
<feature type="binding site" evidence="9">
    <location>
        <position position="327"/>
    </location>
    <ligand>
        <name>ATP</name>
        <dbReference type="ChEBI" id="CHEBI:30616"/>
    </ligand>
</feature>
<dbReference type="SUPFAM" id="SSF53748">
    <property type="entry name" value="Phosphoglycerate kinase"/>
    <property type="match status" value="1"/>
</dbReference>
<dbReference type="RefSeq" id="WP_282217587.1">
    <property type="nucleotide sequence ID" value="NZ_CP118246.1"/>
</dbReference>
<keyword evidence="7 9" id="KW-0418">Kinase</keyword>
<dbReference type="Proteomes" id="UP001220530">
    <property type="component" value="Chromosome"/>
</dbReference>
<keyword evidence="6 9" id="KW-0547">Nucleotide-binding</keyword>
<sequence>MSASFKTLSDLDLKGKRVLLRADLNVPVSDGKVTDATRIERLVPTIREIVKYGGKAILLSHFGRPKGKVDPDYSLEIVVPSLAHLTGHPVDFVKTDWVDVSAAKTAINQAPAGSVLVLENTRFHPGEETNDPELAKRMASLGDIYVNDAFSAAHRAHASTEALAHLLPAAAGLAMQTELSALKQGLGQPKKPVVAIVGGAKVSSKIDLLENLVAKVDGLVIGGGMANTFLHAQGVGIGKSLCEKDLAETALRIMDKAVDSGCAIILPIDAVVAWHFKADTPTRLYGVDAIDPDGMILDVGPSSIERIKGAIDDAQTIIWNGPLGAFEMRPFDAGTVEIAKHVAKRTHDGKLVSVAGGGDTVGALAHAGVKNDFTYVSTAGGAFLEWMEGKPLPGVEALKST</sequence>
<evidence type="ECO:0000256" key="10">
    <source>
        <dbReference type="RuleBase" id="RU000532"/>
    </source>
</evidence>
<gene>
    <name evidence="9" type="primary">pgk</name>
    <name evidence="11" type="ORF">PSQ19_09800</name>
</gene>
<dbReference type="PROSITE" id="PS00111">
    <property type="entry name" value="PGLYCERATE_KINASE"/>
    <property type="match status" value="1"/>
</dbReference>
<dbReference type="HAMAP" id="MF_00145">
    <property type="entry name" value="Phosphoglyc_kinase"/>
    <property type="match status" value="1"/>
</dbReference>
<evidence type="ECO:0000256" key="6">
    <source>
        <dbReference type="ARBA" id="ARBA00022741"/>
    </source>
</evidence>
<feature type="binding site" evidence="9">
    <location>
        <position position="155"/>
    </location>
    <ligand>
        <name>substrate</name>
    </ligand>
</feature>
<dbReference type="Pfam" id="PF00162">
    <property type="entry name" value="PGK"/>
    <property type="match status" value="1"/>
</dbReference>
<dbReference type="InterPro" id="IPR036043">
    <property type="entry name" value="Phosphoglycerate_kinase_sf"/>
</dbReference>
<dbReference type="GO" id="GO:0016301">
    <property type="term" value="F:kinase activity"/>
    <property type="evidence" value="ECO:0007669"/>
    <property type="project" value="UniProtKB-KW"/>
</dbReference>
<keyword evidence="8 9" id="KW-0067">ATP-binding</keyword>
<dbReference type="EC" id="2.7.2.3" evidence="4 9"/>
<protein>
    <recommendedName>
        <fullName evidence="4 9">Phosphoglycerate kinase</fullName>
        <ecNumber evidence="4 9">2.7.2.3</ecNumber>
    </recommendedName>
</protein>
<comment type="catalytic activity">
    <reaction evidence="1 9 10">
        <text>(2R)-3-phosphoglycerate + ATP = (2R)-3-phospho-glyceroyl phosphate + ADP</text>
        <dbReference type="Rhea" id="RHEA:14801"/>
        <dbReference type="ChEBI" id="CHEBI:30616"/>
        <dbReference type="ChEBI" id="CHEBI:57604"/>
        <dbReference type="ChEBI" id="CHEBI:58272"/>
        <dbReference type="ChEBI" id="CHEBI:456216"/>
        <dbReference type="EC" id="2.7.2.3"/>
    </reaction>
</comment>
<evidence type="ECO:0000256" key="8">
    <source>
        <dbReference type="ARBA" id="ARBA00022840"/>
    </source>
</evidence>
<dbReference type="PANTHER" id="PTHR11406">
    <property type="entry name" value="PHOSPHOGLYCERATE KINASE"/>
    <property type="match status" value="1"/>
</dbReference>
<feature type="binding site" evidence="9">
    <location>
        <begin position="61"/>
        <end position="64"/>
    </location>
    <ligand>
        <name>substrate</name>
    </ligand>
</feature>
<comment type="similarity">
    <text evidence="2 9 10">Belongs to the phosphoglycerate kinase family.</text>
</comment>
<proteinExistence type="inferred from homology"/>
<organism evidence="11 12">
    <name type="scientific">Devosia algicola</name>
    <dbReference type="NCBI Taxonomy" id="3026418"/>
    <lineage>
        <taxon>Bacteria</taxon>
        <taxon>Pseudomonadati</taxon>
        <taxon>Pseudomonadota</taxon>
        <taxon>Alphaproteobacteria</taxon>
        <taxon>Hyphomicrobiales</taxon>
        <taxon>Devosiaceae</taxon>
        <taxon>Devosia</taxon>
    </lineage>
</organism>
<comment type="pathway">
    <text evidence="9">Carbohydrate degradation; glycolysis; pyruvate from D-glyceraldehyde 3-phosphate: step 2/5.</text>
</comment>
<evidence type="ECO:0000256" key="2">
    <source>
        <dbReference type="ARBA" id="ARBA00008982"/>
    </source>
</evidence>
<name>A0ABY7YIT4_9HYPH</name>
<keyword evidence="9" id="KW-0324">Glycolysis</keyword>
<evidence type="ECO:0000256" key="5">
    <source>
        <dbReference type="ARBA" id="ARBA00022679"/>
    </source>
</evidence>
<dbReference type="InterPro" id="IPR015824">
    <property type="entry name" value="Phosphoglycerate_kinase_N"/>
</dbReference>
<comment type="caution">
    <text evidence="9">Lacks conserved residue(s) required for the propagation of feature annotation.</text>
</comment>
<evidence type="ECO:0000256" key="3">
    <source>
        <dbReference type="ARBA" id="ARBA00011245"/>
    </source>
</evidence>
<dbReference type="InterPro" id="IPR001576">
    <property type="entry name" value="Phosphoglycerate_kinase"/>
</dbReference>
<evidence type="ECO:0000256" key="7">
    <source>
        <dbReference type="ARBA" id="ARBA00022777"/>
    </source>
</evidence>
<evidence type="ECO:0000256" key="1">
    <source>
        <dbReference type="ARBA" id="ARBA00000642"/>
    </source>
</evidence>
<dbReference type="InterPro" id="IPR015911">
    <property type="entry name" value="Phosphoglycerate_kinase_CS"/>
</dbReference>
<keyword evidence="12" id="KW-1185">Reference proteome</keyword>
<dbReference type="PIRSF" id="PIRSF000724">
    <property type="entry name" value="Pgk"/>
    <property type="match status" value="1"/>
</dbReference>